<dbReference type="OrthoDB" id="5245163at2"/>
<sequence length="126" mass="13283">MPNIGTPELLIILLVVVLIFGSAKLPQLARSLGKSARILKAETKGLREDDDEQSEDKQASQSKTAGTADAAGQDAARDRAAQLRAEAARLEREAAGQEAAPRSQSALPSGEPIQGVPVDPSRTRKS</sequence>
<evidence type="ECO:0000313" key="11">
    <source>
        <dbReference type="EMBL" id="KAB2348963.1"/>
    </source>
</evidence>
<evidence type="ECO:0000256" key="4">
    <source>
        <dbReference type="ARBA" id="ARBA00022692"/>
    </source>
</evidence>
<dbReference type="InterPro" id="IPR003369">
    <property type="entry name" value="TatA/B/E"/>
</dbReference>
<comment type="subcellular location">
    <subcellularLocation>
        <location evidence="1 9">Cell membrane</location>
        <topology evidence="1 9">Single-pass membrane protein</topology>
    </subcellularLocation>
</comment>
<name>A0A6H9Z5M7_9ACTN</name>
<feature type="region of interest" description="Disordered" evidence="10">
    <location>
        <begin position="43"/>
        <end position="126"/>
    </location>
</feature>
<dbReference type="InterPro" id="IPR006312">
    <property type="entry name" value="TatA/E"/>
</dbReference>
<keyword evidence="4 9" id="KW-0812">Transmembrane</keyword>
<comment type="similarity">
    <text evidence="9">Belongs to the TatA/E family.</text>
</comment>
<dbReference type="NCBIfam" id="NF001854">
    <property type="entry name" value="PRK00575.1"/>
    <property type="match status" value="1"/>
</dbReference>
<evidence type="ECO:0000256" key="7">
    <source>
        <dbReference type="ARBA" id="ARBA00023010"/>
    </source>
</evidence>
<protein>
    <recommendedName>
        <fullName evidence="9">Sec-independent protein translocase protein TatA</fullName>
    </recommendedName>
</protein>
<dbReference type="NCBIfam" id="TIGR01411">
    <property type="entry name" value="tatAE"/>
    <property type="match status" value="1"/>
</dbReference>
<dbReference type="HAMAP" id="MF_00236">
    <property type="entry name" value="TatA_E"/>
    <property type="match status" value="1"/>
</dbReference>
<evidence type="ECO:0000256" key="3">
    <source>
        <dbReference type="ARBA" id="ARBA00022475"/>
    </source>
</evidence>
<comment type="function">
    <text evidence="9">Part of the twin-arginine translocation (Tat) system that transports large folded proteins containing a characteristic twin-arginine motif in their signal peptide across membranes. TatA could form the protein-conducting channel of the Tat system.</text>
</comment>
<dbReference type="Proteomes" id="UP000468735">
    <property type="component" value="Unassembled WGS sequence"/>
</dbReference>
<dbReference type="AlphaFoldDB" id="A0A6H9Z5M7"/>
<reference evidence="11 12" key="1">
    <citation type="submission" date="2019-09" db="EMBL/GenBank/DDBJ databases">
        <title>Actinomadura physcomitrii sp. nov., a novel actinomycete isolated from moss [Physcomitrium sphaericum (Ludw) Fuernr].</title>
        <authorList>
            <person name="Zhuang X."/>
            <person name="Liu C."/>
        </authorList>
    </citation>
    <scope>NUCLEOTIDE SEQUENCE [LARGE SCALE GENOMIC DNA]</scope>
    <source>
        <strain evidence="11 12">HMC1</strain>
    </source>
</reference>
<dbReference type="RefSeq" id="WP_151560737.1">
    <property type="nucleotide sequence ID" value="NZ_WBMT01000006.1"/>
</dbReference>
<feature type="compositionally biased region" description="Low complexity" evidence="10">
    <location>
        <begin position="64"/>
        <end position="74"/>
    </location>
</feature>
<organism evidence="11 12">
    <name type="scientific">Actinomadura rudentiformis</name>
    <dbReference type="NCBI Taxonomy" id="359158"/>
    <lineage>
        <taxon>Bacteria</taxon>
        <taxon>Bacillati</taxon>
        <taxon>Actinomycetota</taxon>
        <taxon>Actinomycetes</taxon>
        <taxon>Streptosporangiales</taxon>
        <taxon>Thermomonosporaceae</taxon>
        <taxon>Actinomadura</taxon>
    </lineage>
</organism>
<keyword evidence="5 9" id="KW-0653">Protein transport</keyword>
<dbReference type="Gene3D" id="1.20.5.3310">
    <property type="match status" value="1"/>
</dbReference>
<accession>A0A6H9Z5M7</accession>
<dbReference type="GO" id="GO:0043953">
    <property type="term" value="P:protein transport by the Tat complex"/>
    <property type="evidence" value="ECO:0007669"/>
    <property type="project" value="UniProtKB-UniRule"/>
</dbReference>
<dbReference type="Pfam" id="PF02416">
    <property type="entry name" value="TatA_B_E"/>
    <property type="match status" value="1"/>
</dbReference>
<keyword evidence="6 9" id="KW-1133">Transmembrane helix</keyword>
<feature type="compositionally biased region" description="Basic and acidic residues" evidence="10">
    <location>
        <begin position="75"/>
        <end position="95"/>
    </location>
</feature>
<evidence type="ECO:0000313" key="12">
    <source>
        <dbReference type="Proteomes" id="UP000468735"/>
    </source>
</evidence>
<dbReference type="GO" id="GO:0008320">
    <property type="term" value="F:protein transmembrane transporter activity"/>
    <property type="evidence" value="ECO:0007669"/>
    <property type="project" value="UniProtKB-UniRule"/>
</dbReference>
<evidence type="ECO:0000256" key="5">
    <source>
        <dbReference type="ARBA" id="ARBA00022927"/>
    </source>
</evidence>
<dbReference type="GO" id="GO:0033281">
    <property type="term" value="C:TAT protein transport complex"/>
    <property type="evidence" value="ECO:0007669"/>
    <property type="project" value="UniProtKB-UniRule"/>
</dbReference>
<evidence type="ECO:0000256" key="9">
    <source>
        <dbReference type="HAMAP-Rule" id="MF_00236"/>
    </source>
</evidence>
<keyword evidence="8 9" id="KW-0472">Membrane</keyword>
<keyword evidence="2 9" id="KW-0813">Transport</keyword>
<keyword evidence="7 9" id="KW-0811">Translocation</keyword>
<dbReference type="PANTHER" id="PTHR42982:SF1">
    <property type="entry name" value="SEC-INDEPENDENT PROTEIN TRANSLOCASE PROTEIN TATA"/>
    <property type="match status" value="1"/>
</dbReference>
<evidence type="ECO:0000256" key="2">
    <source>
        <dbReference type="ARBA" id="ARBA00022448"/>
    </source>
</evidence>
<evidence type="ECO:0000256" key="6">
    <source>
        <dbReference type="ARBA" id="ARBA00022989"/>
    </source>
</evidence>
<evidence type="ECO:0000256" key="1">
    <source>
        <dbReference type="ARBA" id="ARBA00004162"/>
    </source>
</evidence>
<keyword evidence="12" id="KW-1185">Reference proteome</keyword>
<dbReference type="EMBL" id="WBMT01000006">
    <property type="protein sequence ID" value="KAB2348963.1"/>
    <property type="molecule type" value="Genomic_DNA"/>
</dbReference>
<gene>
    <name evidence="9 11" type="primary">tatA</name>
    <name evidence="11" type="ORF">F8566_14525</name>
</gene>
<comment type="subunit">
    <text evidence="9">The Tat system comprises two distinct complexes: a TatABC complex, containing multiple copies of TatA, TatB and TatC subunits, and a separate TatA complex, containing only TatA subunits. Substrates initially bind to the TatABC complex, which probably triggers association of the separate TatA complex to form the active translocon.</text>
</comment>
<comment type="caution">
    <text evidence="11">The sequence shown here is derived from an EMBL/GenBank/DDBJ whole genome shotgun (WGS) entry which is preliminary data.</text>
</comment>
<evidence type="ECO:0000256" key="8">
    <source>
        <dbReference type="ARBA" id="ARBA00023136"/>
    </source>
</evidence>
<keyword evidence="3 9" id="KW-1003">Cell membrane</keyword>
<proteinExistence type="inferred from homology"/>
<evidence type="ECO:0000256" key="10">
    <source>
        <dbReference type="SAM" id="MobiDB-lite"/>
    </source>
</evidence>
<dbReference type="PANTHER" id="PTHR42982">
    <property type="entry name" value="SEC-INDEPENDENT PROTEIN TRANSLOCASE PROTEIN TATA"/>
    <property type="match status" value="1"/>
</dbReference>